<evidence type="ECO:0000259" key="2">
    <source>
        <dbReference type="Pfam" id="PF14773"/>
    </source>
</evidence>
<gene>
    <name evidence="4" type="ORF">AGOR_G00046190</name>
</gene>
<dbReference type="Proteomes" id="UP000829720">
    <property type="component" value="Unassembled WGS sequence"/>
</dbReference>
<feature type="compositionally biased region" description="Low complexity" evidence="1">
    <location>
        <begin position="439"/>
        <end position="449"/>
    </location>
</feature>
<organism evidence="4 5">
    <name type="scientific">Albula goreensis</name>
    <dbReference type="NCBI Taxonomy" id="1534307"/>
    <lineage>
        <taxon>Eukaryota</taxon>
        <taxon>Metazoa</taxon>
        <taxon>Chordata</taxon>
        <taxon>Craniata</taxon>
        <taxon>Vertebrata</taxon>
        <taxon>Euteleostomi</taxon>
        <taxon>Actinopterygii</taxon>
        <taxon>Neopterygii</taxon>
        <taxon>Teleostei</taxon>
        <taxon>Albuliformes</taxon>
        <taxon>Albulidae</taxon>
        <taxon>Albula</taxon>
    </lineage>
</organism>
<protein>
    <submittedName>
        <fullName evidence="4">Uncharacterized protein</fullName>
    </submittedName>
</protein>
<accession>A0A8T3DW63</accession>
<feature type="region of interest" description="Disordered" evidence="1">
    <location>
        <begin position="220"/>
        <end position="470"/>
    </location>
</feature>
<dbReference type="EMBL" id="JAERUA010000004">
    <property type="protein sequence ID" value="KAI1900064.1"/>
    <property type="molecule type" value="Genomic_DNA"/>
</dbReference>
<evidence type="ECO:0000259" key="3">
    <source>
        <dbReference type="Pfam" id="PF25806"/>
    </source>
</evidence>
<dbReference type="Pfam" id="PF25806">
    <property type="entry name" value="RHH_ERCC6L2"/>
    <property type="match status" value="1"/>
</dbReference>
<dbReference type="AlphaFoldDB" id="A0A8T3DW63"/>
<name>A0A8T3DW63_9TELE</name>
<evidence type="ECO:0000256" key="1">
    <source>
        <dbReference type="SAM" id="MobiDB-lite"/>
    </source>
</evidence>
<feature type="domain" description="ERCC6L2-like ribbon-helix-helix" evidence="3">
    <location>
        <begin position="174"/>
        <end position="233"/>
    </location>
</feature>
<reference evidence="4" key="1">
    <citation type="submission" date="2021-01" db="EMBL/GenBank/DDBJ databases">
        <authorList>
            <person name="Zahm M."/>
            <person name="Roques C."/>
            <person name="Cabau C."/>
            <person name="Klopp C."/>
            <person name="Donnadieu C."/>
            <person name="Jouanno E."/>
            <person name="Lampietro C."/>
            <person name="Louis A."/>
            <person name="Herpin A."/>
            <person name="Echchiki A."/>
            <person name="Berthelot C."/>
            <person name="Parey E."/>
            <person name="Roest-Crollius H."/>
            <person name="Braasch I."/>
            <person name="Postlethwait J."/>
            <person name="Bobe J."/>
            <person name="Montfort J."/>
            <person name="Bouchez O."/>
            <person name="Begum T."/>
            <person name="Mejri S."/>
            <person name="Adams A."/>
            <person name="Chen W.-J."/>
            <person name="Guiguen Y."/>
        </authorList>
    </citation>
    <scope>NUCLEOTIDE SEQUENCE</scope>
    <source>
        <tissue evidence="4">Blood</tissue>
    </source>
</reference>
<dbReference type="InterPro" id="IPR029256">
    <property type="entry name" value="Heliccase-ass-bd"/>
</dbReference>
<feature type="compositionally biased region" description="Low complexity" evidence="1">
    <location>
        <begin position="242"/>
        <end position="251"/>
    </location>
</feature>
<dbReference type="Pfam" id="PF14773">
    <property type="entry name" value="VIGSSK"/>
    <property type="match status" value="1"/>
</dbReference>
<dbReference type="OrthoDB" id="448448at2759"/>
<dbReference type="InterPro" id="IPR057931">
    <property type="entry name" value="RHH_ERCC6L2"/>
</dbReference>
<evidence type="ECO:0000313" key="4">
    <source>
        <dbReference type="EMBL" id="KAI1900064.1"/>
    </source>
</evidence>
<evidence type="ECO:0000313" key="5">
    <source>
        <dbReference type="Proteomes" id="UP000829720"/>
    </source>
</evidence>
<sequence length="530" mass="57901">MRSVREVPDIRSFTSSSEDEPSPKKRKAVAMTDGGHGAFTALKSRTLAPPPSPSSNQRARPRQGVTIDKLLDGVTEVAYMHSNQSVVGSSKAEDRISRAALRDVFERRKYSQVPANELLDSSEVLSGQSPELTLPPEQVSSEGGCGGQRVEHPVTHTVRATHRTRNAIVIMGGTPSAICRTQLEDMAAFFKAESVRDFARDLLRSDSASRQTRLREFYHHQNPNLGPALDQLLPEPAPKPASRPSSSSSSAVYPQRRKPGSKSSRLLTGSDRKGEVTDPSPAEPPAGKGKVVWKEDSSFQRFHPPSKSKLDSKPMDRTASPTELPAVKHGVLGGHGSGFKESHPATKSRLYTELQDPDLTGWPVRNVSVAGEGGLSSKTRGPPHPKDTTLPSERAGGITRSPFDDSPGPSAQSDQRSRLDPRQTVPVMTHNQRRGLKDTPLAQAQAPVPAQAPPTALPQPGEETAKRSRSKDIWDILNEGDEESLNRLTDLSLAEQLFRRAGVSREAKKDAPVDESSRLWKKNEKFLWKR</sequence>
<comment type="caution">
    <text evidence="4">The sequence shown here is derived from an EMBL/GenBank/DDBJ whole genome shotgun (WGS) entry which is preliminary data.</text>
</comment>
<feature type="region of interest" description="Disordered" evidence="1">
    <location>
        <begin position="121"/>
        <end position="152"/>
    </location>
</feature>
<feature type="region of interest" description="Disordered" evidence="1">
    <location>
        <begin position="1"/>
        <end position="64"/>
    </location>
</feature>
<proteinExistence type="predicted"/>
<feature type="domain" description="Helicase-associated putative binding" evidence="2">
    <location>
        <begin position="77"/>
        <end position="100"/>
    </location>
</feature>
<keyword evidence="5" id="KW-1185">Reference proteome</keyword>